<accession>A0A934M970</accession>
<sequence>MKKIVPLLIATAMIFSGCGSTKNTSNENTKTSQAPQEIYIFAGKVQADNSVNLMTKLPAKVAEVKVDVGNKVNAGDPIIVLDTQDIQAQVNQAQAAVETAQAGLDKVKTGSRPEQIASTEALLQGAQKAYELAQTAYDRQKELYDGGFVSKQDLEKLEGPVASAKSQYESVQHQLEQLKNGATSQDVNAAAAAVKQAQAAVETAKANLNYGTIASPISGTVTAKNINVGEMAITGQNLVTIVNSEQLHVDGYVPSDLVTQLKVGQPVMVKVSDVSDKKFQGEISVIDPQIDARNKQVLVKVTLKDGNDALKPGMFAEIGLNK</sequence>
<dbReference type="FunFam" id="2.40.30.170:FF:000010">
    <property type="entry name" value="Efflux RND transporter periplasmic adaptor subunit"/>
    <property type="match status" value="1"/>
</dbReference>
<dbReference type="InterPro" id="IPR006143">
    <property type="entry name" value="RND_pump_MFP"/>
</dbReference>
<dbReference type="Gene3D" id="2.40.50.100">
    <property type="match status" value="1"/>
</dbReference>
<evidence type="ECO:0000313" key="7">
    <source>
        <dbReference type="EMBL" id="MBI6875521.1"/>
    </source>
</evidence>
<dbReference type="Pfam" id="PF25954">
    <property type="entry name" value="Beta-barrel_RND_2"/>
    <property type="match status" value="1"/>
</dbReference>
<dbReference type="EMBL" id="JAEEGB010000045">
    <property type="protein sequence ID" value="MBI6875521.1"/>
    <property type="molecule type" value="Genomic_DNA"/>
</dbReference>
<dbReference type="AlphaFoldDB" id="A0A934M970"/>
<dbReference type="InterPro" id="IPR050465">
    <property type="entry name" value="UPF0194_transport"/>
</dbReference>
<feature type="coiled-coil region" evidence="4">
    <location>
        <begin position="161"/>
        <end position="207"/>
    </location>
</feature>
<evidence type="ECO:0000256" key="4">
    <source>
        <dbReference type="SAM" id="Coils"/>
    </source>
</evidence>
<reference evidence="7" key="1">
    <citation type="submission" date="2020-12" db="EMBL/GenBank/DDBJ databases">
        <title>Clostridium thailandense sp. nov., a novel acetogenic bacterium isolated from peat land soil in Thailand.</title>
        <authorList>
            <person name="Chaikitkaew S."/>
            <person name="Birkeland N.K."/>
        </authorList>
    </citation>
    <scope>NUCLEOTIDE SEQUENCE</scope>
    <source>
        <strain evidence="7">DSM 17425</strain>
    </source>
</reference>
<organism evidence="7 8">
    <name type="scientific">Clostridium aciditolerans</name>
    <dbReference type="NCBI Taxonomy" id="339861"/>
    <lineage>
        <taxon>Bacteria</taxon>
        <taxon>Bacillati</taxon>
        <taxon>Bacillota</taxon>
        <taxon>Clostridia</taxon>
        <taxon>Eubacteriales</taxon>
        <taxon>Clostridiaceae</taxon>
        <taxon>Clostridium</taxon>
    </lineage>
</organism>
<evidence type="ECO:0000313" key="8">
    <source>
        <dbReference type="Proteomes" id="UP000622687"/>
    </source>
</evidence>
<dbReference type="GO" id="GO:0016020">
    <property type="term" value="C:membrane"/>
    <property type="evidence" value="ECO:0007669"/>
    <property type="project" value="InterPro"/>
</dbReference>
<feature type="domain" description="CusB-like beta-barrel" evidence="6">
    <location>
        <begin position="252"/>
        <end position="321"/>
    </location>
</feature>
<evidence type="ECO:0000256" key="3">
    <source>
        <dbReference type="ARBA" id="ARBA00023054"/>
    </source>
</evidence>
<feature type="domain" description="YbhG-like alpha-helical hairpin" evidence="5">
    <location>
        <begin position="81"/>
        <end position="208"/>
    </location>
</feature>
<evidence type="ECO:0000256" key="1">
    <source>
        <dbReference type="ARBA" id="ARBA00004196"/>
    </source>
</evidence>
<dbReference type="Pfam" id="PF25881">
    <property type="entry name" value="HH_YBHG"/>
    <property type="match status" value="1"/>
</dbReference>
<dbReference type="InterPro" id="IPR059052">
    <property type="entry name" value="HH_YbhG-like"/>
</dbReference>
<keyword evidence="3 4" id="KW-0175">Coiled coil</keyword>
<dbReference type="NCBIfam" id="TIGR01730">
    <property type="entry name" value="RND_mfp"/>
    <property type="match status" value="1"/>
</dbReference>
<protein>
    <submittedName>
        <fullName evidence="7">Efflux RND transporter periplasmic adaptor subunit</fullName>
    </submittedName>
</protein>
<dbReference type="Proteomes" id="UP000622687">
    <property type="component" value="Unassembled WGS sequence"/>
</dbReference>
<keyword evidence="8" id="KW-1185">Reference proteome</keyword>
<dbReference type="RefSeq" id="WP_211144861.1">
    <property type="nucleotide sequence ID" value="NZ_JAEEGB010000045.1"/>
</dbReference>
<dbReference type="PROSITE" id="PS51257">
    <property type="entry name" value="PROKAR_LIPOPROTEIN"/>
    <property type="match status" value="1"/>
</dbReference>
<evidence type="ECO:0000256" key="2">
    <source>
        <dbReference type="ARBA" id="ARBA00009477"/>
    </source>
</evidence>
<evidence type="ECO:0000259" key="6">
    <source>
        <dbReference type="Pfam" id="PF25954"/>
    </source>
</evidence>
<dbReference type="Gene3D" id="2.40.30.170">
    <property type="match status" value="1"/>
</dbReference>
<proteinExistence type="inferred from homology"/>
<dbReference type="InterPro" id="IPR058792">
    <property type="entry name" value="Beta-barrel_RND_2"/>
</dbReference>
<comment type="caution">
    <text evidence="7">The sequence shown here is derived from an EMBL/GenBank/DDBJ whole genome shotgun (WGS) entry which is preliminary data.</text>
</comment>
<gene>
    <name evidence="7" type="ORF">I6U51_22885</name>
</gene>
<dbReference type="Gene3D" id="1.10.287.470">
    <property type="entry name" value="Helix hairpin bin"/>
    <property type="match status" value="1"/>
</dbReference>
<dbReference type="PANTHER" id="PTHR32347:SF23">
    <property type="entry name" value="BLL5650 PROTEIN"/>
    <property type="match status" value="1"/>
</dbReference>
<comment type="subcellular location">
    <subcellularLocation>
        <location evidence="1">Cell envelope</location>
    </subcellularLocation>
</comment>
<dbReference type="SUPFAM" id="SSF111369">
    <property type="entry name" value="HlyD-like secretion proteins"/>
    <property type="match status" value="2"/>
</dbReference>
<dbReference type="GO" id="GO:0022857">
    <property type="term" value="F:transmembrane transporter activity"/>
    <property type="evidence" value="ECO:0007669"/>
    <property type="project" value="InterPro"/>
</dbReference>
<evidence type="ECO:0000259" key="5">
    <source>
        <dbReference type="Pfam" id="PF25881"/>
    </source>
</evidence>
<dbReference type="PANTHER" id="PTHR32347">
    <property type="entry name" value="EFFLUX SYSTEM COMPONENT YKNX-RELATED"/>
    <property type="match status" value="1"/>
</dbReference>
<name>A0A934M970_9CLOT</name>
<dbReference type="GO" id="GO:0030313">
    <property type="term" value="C:cell envelope"/>
    <property type="evidence" value="ECO:0007669"/>
    <property type="project" value="UniProtKB-SubCell"/>
</dbReference>
<comment type="similarity">
    <text evidence="2">Belongs to the membrane fusion protein (MFP) (TC 8.A.1) family.</text>
</comment>